<organism evidence="2 3">
    <name type="scientific">Heligmosomoides polygyrus</name>
    <name type="common">Parasitic roundworm</name>
    <dbReference type="NCBI Taxonomy" id="6339"/>
    <lineage>
        <taxon>Eukaryota</taxon>
        <taxon>Metazoa</taxon>
        <taxon>Ecdysozoa</taxon>
        <taxon>Nematoda</taxon>
        <taxon>Chromadorea</taxon>
        <taxon>Rhabditida</taxon>
        <taxon>Rhabditina</taxon>
        <taxon>Rhabditomorpha</taxon>
        <taxon>Strongyloidea</taxon>
        <taxon>Heligmosomidae</taxon>
        <taxon>Heligmosomoides</taxon>
    </lineage>
</organism>
<proteinExistence type="predicted"/>
<protein>
    <submittedName>
        <fullName evidence="1 3">Uncharacterized protein</fullName>
    </submittedName>
</protein>
<accession>A0A3P7Y646</accession>
<dbReference type="WBParaSite" id="HPBE_0000996301-mRNA-1">
    <property type="protein sequence ID" value="HPBE_0000996301-mRNA-1"/>
    <property type="gene ID" value="HPBE_0000996301"/>
</dbReference>
<name>A0A183FQF3_HELPZ</name>
<reference evidence="1 2" key="1">
    <citation type="submission" date="2018-11" db="EMBL/GenBank/DDBJ databases">
        <authorList>
            <consortium name="Pathogen Informatics"/>
        </authorList>
    </citation>
    <scope>NUCLEOTIDE SEQUENCE [LARGE SCALE GENOMIC DNA]</scope>
</reference>
<gene>
    <name evidence="1" type="ORF">HPBE_LOCUS9964</name>
</gene>
<evidence type="ECO:0000313" key="1">
    <source>
        <dbReference type="EMBL" id="VDO83056.1"/>
    </source>
</evidence>
<dbReference type="Proteomes" id="UP000050761">
    <property type="component" value="Unassembled WGS sequence"/>
</dbReference>
<evidence type="ECO:0000313" key="2">
    <source>
        <dbReference type="Proteomes" id="UP000050761"/>
    </source>
</evidence>
<evidence type="ECO:0000313" key="3">
    <source>
        <dbReference type="WBParaSite" id="HPBE_0000996301-mRNA-1"/>
    </source>
</evidence>
<keyword evidence="2" id="KW-1185">Reference proteome</keyword>
<reference evidence="3" key="2">
    <citation type="submission" date="2019-09" db="UniProtKB">
        <authorList>
            <consortium name="WormBaseParasite"/>
        </authorList>
    </citation>
    <scope>IDENTIFICATION</scope>
</reference>
<dbReference type="EMBL" id="UZAH01026607">
    <property type="protein sequence ID" value="VDO83056.1"/>
    <property type="molecule type" value="Genomic_DNA"/>
</dbReference>
<accession>A0A183FQF3</accession>
<dbReference type="AlphaFoldDB" id="A0A183FQF3"/>
<sequence length="91" mass="10238">MRVADDTLASTFQTFRSATPKQPMFQLWRHRTLRCAMPITVDAFKPSCQSIPPDDSGLYNGKASGVEFRLSLHLTSYDSSSHNRPPVPRVN</sequence>